<evidence type="ECO:0000256" key="7">
    <source>
        <dbReference type="ARBA" id="ARBA00022840"/>
    </source>
</evidence>
<dbReference type="CDD" id="cd16922">
    <property type="entry name" value="HATPase_EvgS-ArcB-TorS-like"/>
    <property type="match status" value="1"/>
</dbReference>
<dbReference type="InterPro" id="IPR004358">
    <property type="entry name" value="Sig_transdc_His_kin-like_C"/>
</dbReference>
<evidence type="ECO:0000259" key="14">
    <source>
        <dbReference type="PROSITE" id="PS50113"/>
    </source>
</evidence>
<dbReference type="Pfam" id="PF00072">
    <property type="entry name" value="Response_reg"/>
    <property type="match status" value="1"/>
</dbReference>
<dbReference type="SUPFAM" id="SSF52172">
    <property type="entry name" value="CheY-like"/>
    <property type="match status" value="1"/>
</dbReference>
<dbReference type="CDD" id="cd17546">
    <property type="entry name" value="REC_hyHK_CKI1_RcsC-like"/>
    <property type="match status" value="1"/>
</dbReference>
<dbReference type="GO" id="GO:0006355">
    <property type="term" value="P:regulation of DNA-templated transcription"/>
    <property type="evidence" value="ECO:0007669"/>
    <property type="project" value="InterPro"/>
</dbReference>
<evidence type="ECO:0000256" key="5">
    <source>
        <dbReference type="ARBA" id="ARBA00022741"/>
    </source>
</evidence>
<keyword evidence="8" id="KW-0902">Two-component regulatory system</keyword>
<evidence type="ECO:0000256" key="10">
    <source>
        <dbReference type="SAM" id="Coils"/>
    </source>
</evidence>
<dbReference type="Gene3D" id="3.30.450.20">
    <property type="entry name" value="PAS domain"/>
    <property type="match status" value="7"/>
</dbReference>
<feature type="domain" description="PAS" evidence="13">
    <location>
        <begin position="743"/>
        <end position="814"/>
    </location>
</feature>
<sequence>MANLLNTQNRKDFYKLLDQFQVASVMFDDDFQLLYANKEALKLFNINSSFDETDSELFSSNGLIKQIRERIRKIKSGNTFKFDLTDSSSNKSFKIVTNKIPIDKSSVLFCQLSTSTAETSEDILNSFINATHDLFLIIESKGYKILAANDNALSAYDISKENIIGSNFIYLSRIPEKEIEYLQNLNLTNQPFEYETIHLNSNGDDIFLKAKISMTFYKNSQAILFSASETTSDKVTENKLLSIENRFQVLFENSPLMTLIIDSDGNILSTNSAVQMELQYVPKEIISKHISKIYHPDDEQLINFQISQCLQNRNKPFTWELRLLDRFNNTLWVRVSAVSFASEKSEPEVMIVCDNITVQKDTEKTLIDYAKSLQRMLDASPLGVLVYSLDEENNLRLITTNHSTEEILKINSENFLYKKIEEIFPSLPHQTVVEKFKDIAKNGGNLLFQKLRYYDKNISGVYEYSAIQLAEKTVAVFFTDVTEREKALEQIAENELKYKTLFEGSNDAILLMKNEYFIDANQKALEMFACNKEELINKSPIDFSPEFQEDGESSQTKALRFIDNALKGVPQLFEWKHLRKDKTEFDADVSLFSIEIKGELFIQAIVRDITEKKKAQKQIAMFANAFKNISECVIIGDTQDNIVFVNEAFTKTYGYKTDEIIGKNVNLIRSSKNPIHIVQEILPKTLKGGWKGELINVKKSGEEFIISLSTSPIYDEKGNLIALAGIVEDITERKQTIQRLAESEERFRSLVNNIVEAVIIVDWNGKILFANQSAAKLVDLDSPEKGIGRSVTEFLHPSNIDRAIRLISFEKESNETIRDTFQILTSKNQLRWVESMSSRIRFQNEYVLLTTLRDITERIKTEELLHLLTNALHSAANGVMITEANGKIIWVNEAIEKLSGYNEKELIGKTPSVFKSGLMPDEFYSKMWQTVQSGKVWKGELINKRKDGSYYEEEMTITPILNENNEISHFISIKQDITERKKSEREIREAKVKAEEINKLKSTFLANMSHELRTPLVGILGFAELLRDNISEKEYSEMASRIHKSGKRLLETLNSILDLSRIEANKMELKLDNINVCRVVRENLMQFEALASTKNLYLKTDLEDDEIISYLDEKILHQILNNLINNAIKYTQKGGVTVEVRKGISDNSKNVFIKIKDTGIGIPPESISKIFEEFRQVSEGLDRKFDGTGLGLTLTKKFVEVLGGKIRVESEVNKGSIFTISFPIIETEKLKSDSVIPSESEISSKDNKNFRVNPKILLVENDDASIEVTKLFLKDECELDVVANGEQALESVKEKKYDVILMDINLGRGLSGLDVTQKIRSHPGYENTPIVAVTAFAMIGDKEEFLKAGCTHYLSKPFKKNELIELIDEIISAK</sequence>
<dbReference type="InterPro" id="IPR036890">
    <property type="entry name" value="HATPase_C_sf"/>
</dbReference>
<keyword evidence="10" id="KW-0175">Coiled coil</keyword>
<dbReference type="InterPro" id="IPR005467">
    <property type="entry name" value="His_kinase_dom"/>
</dbReference>
<feature type="domain" description="Histidine kinase" evidence="11">
    <location>
        <begin position="1007"/>
        <end position="1226"/>
    </location>
</feature>
<evidence type="ECO:0000256" key="2">
    <source>
        <dbReference type="ARBA" id="ARBA00012438"/>
    </source>
</evidence>
<dbReference type="Gene3D" id="3.40.50.2300">
    <property type="match status" value="1"/>
</dbReference>
<keyword evidence="4" id="KW-0808">Transferase</keyword>
<dbReference type="EMBL" id="DSVI01000007">
    <property type="protein sequence ID" value="HGT47471.1"/>
    <property type="molecule type" value="Genomic_DNA"/>
</dbReference>
<feature type="modified residue" description="4-aspartylphosphate" evidence="9">
    <location>
        <position position="1303"/>
    </location>
</feature>
<protein>
    <recommendedName>
        <fullName evidence="2">histidine kinase</fullName>
        <ecNumber evidence="2">2.7.13.3</ecNumber>
    </recommendedName>
</protein>
<feature type="domain" description="PAC" evidence="14">
    <location>
        <begin position="690"/>
        <end position="742"/>
    </location>
</feature>
<reference evidence="15" key="1">
    <citation type="journal article" date="2020" name="mSystems">
        <title>Genome- and Community-Level Interaction Insights into Carbon Utilization and Element Cycling Functions of Hydrothermarchaeota in Hydrothermal Sediment.</title>
        <authorList>
            <person name="Zhou Z."/>
            <person name="Liu Y."/>
            <person name="Xu W."/>
            <person name="Pan J."/>
            <person name="Luo Z.H."/>
            <person name="Li M."/>
        </authorList>
    </citation>
    <scope>NUCLEOTIDE SEQUENCE [LARGE SCALE GENOMIC DNA]</scope>
    <source>
        <strain evidence="15">SpSt-500</strain>
    </source>
</reference>
<keyword evidence="3 9" id="KW-0597">Phosphoprotein</keyword>
<dbReference type="SUPFAM" id="SSF55874">
    <property type="entry name" value="ATPase domain of HSP90 chaperone/DNA topoisomerase II/histidine kinase"/>
    <property type="match status" value="1"/>
</dbReference>
<dbReference type="SMART" id="SM00388">
    <property type="entry name" value="HisKA"/>
    <property type="match status" value="1"/>
</dbReference>
<evidence type="ECO:0000256" key="4">
    <source>
        <dbReference type="ARBA" id="ARBA00022679"/>
    </source>
</evidence>
<dbReference type="EC" id="2.7.13.3" evidence="2"/>
<dbReference type="SMART" id="SM00387">
    <property type="entry name" value="HATPase_c"/>
    <property type="match status" value="1"/>
</dbReference>
<feature type="domain" description="PAS" evidence="13">
    <location>
        <begin position="120"/>
        <end position="170"/>
    </location>
</feature>
<feature type="domain" description="PAC" evidence="14">
    <location>
        <begin position="935"/>
        <end position="989"/>
    </location>
</feature>
<dbReference type="CDD" id="cd00082">
    <property type="entry name" value="HisKA"/>
    <property type="match status" value="1"/>
</dbReference>
<evidence type="ECO:0000256" key="1">
    <source>
        <dbReference type="ARBA" id="ARBA00000085"/>
    </source>
</evidence>
<dbReference type="InterPro" id="IPR000700">
    <property type="entry name" value="PAS-assoc_C"/>
</dbReference>
<feature type="domain" description="PAS" evidence="13">
    <location>
        <begin position="864"/>
        <end position="922"/>
    </location>
</feature>
<feature type="domain" description="PAS" evidence="13">
    <location>
        <begin position="243"/>
        <end position="313"/>
    </location>
</feature>
<dbReference type="PROSITE" id="PS50109">
    <property type="entry name" value="HIS_KIN"/>
    <property type="match status" value="1"/>
</dbReference>
<dbReference type="PROSITE" id="PS50112">
    <property type="entry name" value="PAS"/>
    <property type="match status" value="5"/>
</dbReference>
<organism evidence="15">
    <name type="scientific">Ignavibacterium album</name>
    <dbReference type="NCBI Taxonomy" id="591197"/>
    <lineage>
        <taxon>Bacteria</taxon>
        <taxon>Pseudomonadati</taxon>
        <taxon>Ignavibacteriota</taxon>
        <taxon>Ignavibacteria</taxon>
        <taxon>Ignavibacteriales</taxon>
        <taxon>Ignavibacteriaceae</taxon>
        <taxon>Ignavibacterium</taxon>
    </lineage>
</organism>
<dbReference type="PANTHER" id="PTHR43047">
    <property type="entry name" value="TWO-COMPONENT HISTIDINE PROTEIN KINASE"/>
    <property type="match status" value="1"/>
</dbReference>
<dbReference type="InterPro" id="IPR036097">
    <property type="entry name" value="HisK_dim/P_sf"/>
</dbReference>
<keyword evidence="5" id="KW-0547">Nucleotide-binding</keyword>
<dbReference type="PROSITE" id="PS50113">
    <property type="entry name" value="PAC"/>
    <property type="match status" value="2"/>
</dbReference>
<evidence type="ECO:0000259" key="12">
    <source>
        <dbReference type="PROSITE" id="PS50110"/>
    </source>
</evidence>
<keyword evidence="6" id="KW-0418">Kinase</keyword>
<evidence type="ECO:0000256" key="3">
    <source>
        <dbReference type="ARBA" id="ARBA00022553"/>
    </source>
</evidence>
<dbReference type="Pfam" id="PF00989">
    <property type="entry name" value="PAS"/>
    <property type="match status" value="2"/>
</dbReference>
<dbReference type="PANTHER" id="PTHR43047:SF64">
    <property type="entry name" value="HISTIDINE KINASE CONTAINING CHEY-HOMOLOGOUS RECEIVER DOMAIN AND PAS DOMAIN-RELATED"/>
    <property type="match status" value="1"/>
</dbReference>
<evidence type="ECO:0000259" key="11">
    <source>
        <dbReference type="PROSITE" id="PS50109"/>
    </source>
</evidence>
<comment type="caution">
    <text evidence="15">The sequence shown here is derived from an EMBL/GenBank/DDBJ whole genome shotgun (WGS) entry which is preliminary data.</text>
</comment>
<dbReference type="InterPro" id="IPR011006">
    <property type="entry name" value="CheY-like_superfamily"/>
</dbReference>
<name>A0A832G6J7_9BACT</name>
<dbReference type="GO" id="GO:0000155">
    <property type="term" value="F:phosphorelay sensor kinase activity"/>
    <property type="evidence" value="ECO:0007669"/>
    <property type="project" value="InterPro"/>
</dbReference>
<dbReference type="NCBIfam" id="TIGR00229">
    <property type="entry name" value="sensory_box"/>
    <property type="match status" value="5"/>
</dbReference>
<evidence type="ECO:0000259" key="13">
    <source>
        <dbReference type="PROSITE" id="PS50112"/>
    </source>
</evidence>
<evidence type="ECO:0000313" key="15">
    <source>
        <dbReference type="EMBL" id="HGT47471.1"/>
    </source>
</evidence>
<dbReference type="GO" id="GO:0005524">
    <property type="term" value="F:ATP binding"/>
    <property type="evidence" value="ECO:0007669"/>
    <property type="project" value="UniProtKB-KW"/>
</dbReference>
<gene>
    <name evidence="15" type="ORF">ENS56_05520</name>
</gene>
<evidence type="ECO:0000256" key="8">
    <source>
        <dbReference type="ARBA" id="ARBA00023012"/>
    </source>
</evidence>
<dbReference type="PROSITE" id="PS50110">
    <property type="entry name" value="RESPONSE_REGULATORY"/>
    <property type="match status" value="1"/>
</dbReference>
<dbReference type="SMART" id="SM00448">
    <property type="entry name" value="REC"/>
    <property type="match status" value="1"/>
</dbReference>
<evidence type="ECO:0000256" key="6">
    <source>
        <dbReference type="ARBA" id="ARBA00022777"/>
    </source>
</evidence>
<keyword evidence="7" id="KW-0067">ATP-binding</keyword>
<dbReference type="Gene3D" id="1.10.287.130">
    <property type="match status" value="1"/>
</dbReference>
<dbReference type="SUPFAM" id="SSF47384">
    <property type="entry name" value="Homodimeric domain of signal transducing histidine kinase"/>
    <property type="match status" value="1"/>
</dbReference>
<dbReference type="Pfam" id="PF00512">
    <property type="entry name" value="HisKA"/>
    <property type="match status" value="1"/>
</dbReference>
<evidence type="ECO:0000256" key="9">
    <source>
        <dbReference type="PROSITE-ProRule" id="PRU00169"/>
    </source>
</evidence>
<feature type="domain" description="Response regulatory" evidence="12">
    <location>
        <begin position="1255"/>
        <end position="1371"/>
    </location>
</feature>
<dbReference type="Gene3D" id="3.30.565.10">
    <property type="entry name" value="Histidine kinase-like ATPase, C-terminal domain"/>
    <property type="match status" value="1"/>
</dbReference>
<dbReference type="SUPFAM" id="SSF55785">
    <property type="entry name" value="PYP-like sensor domain (PAS domain)"/>
    <property type="match status" value="7"/>
</dbReference>
<dbReference type="InterPro" id="IPR001610">
    <property type="entry name" value="PAC"/>
</dbReference>
<accession>A0A832G6J7</accession>
<dbReference type="Pfam" id="PF13426">
    <property type="entry name" value="PAS_9"/>
    <property type="match status" value="5"/>
</dbReference>
<dbReference type="InterPro" id="IPR003661">
    <property type="entry name" value="HisK_dim/P_dom"/>
</dbReference>
<proteinExistence type="predicted"/>
<dbReference type="CDD" id="cd00130">
    <property type="entry name" value="PAS"/>
    <property type="match status" value="5"/>
</dbReference>
<dbReference type="Pfam" id="PF02518">
    <property type="entry name" value="HATPase_c"/>
    <property type="match status" value="1"/>
</dbReference>
<dbReference type="InterPro" id="IPR000014">
    <property type="entry name" value="PAS"/>
</dbReference>
<dbReference type="PRINTS" id="PR00344">
    <property type="entry name" value="BCTRLSENSOR"/>
</dbReference>
<comment type="catalytic activity">
    <reaction evidence="1">
        <text>ATP + protein L-histidine = ADP + protein N-phospho-L-histidine.</text>
        <dbReference type="EC" id="2.7.13.3"/>
    </reaction>
</comment>
<dbReference type="InterPro" id="IPR001789">
    <property type="entry name" value="Sig_transdc_resp-reg_receiver"/>
</dbReference>
<dbReference type="SMART" id="SM00086">
    <property type="entry name" value="PAC"/>
    <property type="match status" value="5"/>
</dbReference>
<feature type="coiled-coil region" evidence="10">
    <location>
        <begin position="973"/>
        <end position="1000"/>
    </location>
</feature>
<dbReference type="InterPro" id="IPR003594">
    <property type="entry name" value="HATPase_dom"/>
</dbReference>
<dbReference type="InterPro" id="IPR035965">
    <property type="entry name" value="PAS-like_dom_sf"/>
</dbReference>
<dbReference type="SMART" id="SM00091">
    <property type="entry name" value="PAS"/>
    <property type="match status" value="8"/>
</dbReference>
<feature type="domain" description="PAS" evidence="13">
    <location>
        <begin position="618"/>
        <end position="689"/>
    </location>
</feature>
<dbReference type="FunFam" id="3.30.565.10:FF:000037">
    <property type="entry name" value="Hybrid sensor histidine kinase/response regulator"/>
    <property type="match status" value="1"/>
</dbReference>
<dbReference type="InterPro" id="IPR013767">
    <property type="entry name" value="PAS_fold"/>
</dbReference>